<dbReference type="EMBL" id="CP004146">
    <property type="protein sequence ID" value="AHH03636.1"/>
    <property type="molecule type" value="Genomic_DNA"/>
</dbReference>
<name>A0ABN4C8I8_9SPIR</name>
<evidence type="ECO:0000256" key="2">
    <source>
        <dbReference type="ARBA" id="ARBA00023134"/>
    </source>
</evidence>
<dbReference type="PANTHER" id="PTHR45782:SF4">
    <property type="entry name" value="MITOCHONDRIAL RIBOSOME-ASSOCIATED GTPASE 1"/>
    <property type="match status" value="1"/>
</dbReference>
<proteinExistence type="inferred from homology"/>
<dbReference type="PIRSF" id="PIRSF006230">
    <property type="entry name" value="MG442"/>
    <property type="match status" value="1"/>
</dbReference>
<dbReference type="InterPro" id="IPR019991">
    <property type="entry name" value="GTP-bd_ribosome_bgen"/>
</dbReference>
<dbReference type="Gene3D" id="1.10.1580.10">
    <property type="match status" value="1"/>
</dbReference>
<keyword evidence="2 3" id="KW-0342">GTP-binding</keyword>
<comment type="subcellular location">
    <subcellularLocation>
        <location evidence="3">Cytoplasm</location>
    </subcellularLocation>
</comment>
<dbReference type="SUPFAM" id="SSF52540">
    <property type="entry name" value="P-loop containing nucleoside triphosphate hydrolases"/>
    <property type="match status" value="1"/>
</dbReference>
<dbReference type="NCBIfam" id="TIGR03596">
    <property type="entry name" value="GTPase_YlqF"/>
    <property type="match status" value="1"/>
</dbReference>
<dbReference type="InterPro" id="IPR006073">
    <property type="entry name" value="GTP-bd"/>
</dbReference>
<dbReference type="Proteomes" id="UP000019269">
    <property type="component" value="Chromosome"/>
</dbReference>
<accession>A0ABN4C8I8</accession>
<dbReference type="CDD" id="cd01856">
    <property type="entry name" value="YlqF"/>
    <property type="match status" value="1"/>
</dbReference>
<keyword evidence="3" id="KW-0963">Cytoplasm</keyword>
<dbReference type="InterPro" id="IPR027417">
    <property type="entry name" value="P-loop_NTPase"/>
</dbReference>
<keyword evidence="1 3" id="KW-0547">Nucleotide-binding</keyword>
<evidence type="ECO:0000256" key="1">
    <source>
        <dbReference type="ARBA" id="ARBA00022741"/>
    </source>
</evidence>
<dbReference type="Pfam" id="PF01926">
    <property type="entry name" value="MMR_HSR1"/>
    <property type="match status" value="1"/>
</dbReference>
<evidence type="ECO:0000256" key="3">
    <source>
        <dbReference type="PIRNR" id="PIRNR006230"/>
    </source>
</evidence>
<gene>
    <name evidence="5" type="ORF">BHY_0685</name>
</gene>
<dbReference type="PANTHER" id="PTHR45782">
    <property type="entry name" value="MITOCHONDRIAL RIBOSOME-ASSOCIATED GTPASE 1"/>
    <property type="match status" value="1"/>
</dbReference>
<comment type="similarity">
    <text evidence="3">Belongs to the TRAFAC class YlqF/YawG GTPase family. MTG1 subfamily.</text>
</comment>
<comment type="function">
    <text evidence="3">Required for a late step of 50S ribosomal subunit assembly. Has GTPase activity.</text>
</comment>
<dbReference type="InterPro" id="IPR016478">
    <property type="entry name" value="GTPase_MTG1"/>
</dbReference>
<reference evidence="5" key="1">
    <citation type="submission" date="2013-02" db="EMBL/GenBank/DDBJ databases">
        <title>Comparative genomics of Borrelia species.</title>
        <authorList>
            <person name="Schwan T.G."/>
            <person name="Raffel S.J."/>
            <person name="Porcella S.F."/>
        </authorList>
    </citation>
    <scope>NUCLEOTIDE SEQUENCE [LARGE SCALE GENOMIC DNA]</scope>
    <source>
        <strain evidence="5">YOR</strain>
    </source>
</reference>
<evidence type="ECO:0000313" key="6">
    <source>
        <dbReference type="Proteomes" id="UP000019269"/>
    </source>
</evidence>
<dbReference type="InterPro" id="IPR030378">
    <property type="entry name" value="G_CP_dom"/>
</dbReference>
<feature type="domain" description="CP-type G" evidence="4">
    <location>
        <begin position="54"/>
        <end position="218"/>
    </location>
</feature>
<dbReference type="Gene3D" id="3.40.50.300">
    <property type="entry name" value="P-loop containing nucleotide triphosphate hydrolases"/>
    <property type="match status" value="1"/>
</dbReference>
<keyword evidence="6" id="KW-1185">Reference proteome</keyword>
<organism evidence="5 6">
    <name type="scientific">Borrelia nietonii YOR</name>
    <dbReference type="NCBI Taxonomy" id="1293576"/>
    <lineage>
        <taxon>Bacteria</taxon>
        <taxon>Pseudomonadati</taxon>
        <taxon>Spirochaetota</taxon>
        <taxon>Spirochaetia</taxon>
        <taxon>Spirochaetales</taxon>
        <taxon>Borreliaceae</taxon>
        <taxon>Borrelia</taxon>
        <taxon>Borrelia nietonii</taxon>
    </lineage>
</organism>
<dbReference type="PROSITE" id="PS51721">
    <property type="entry name" value="G_CP"/>
    <property type="match status" value="1"/>
</dbReference>
<dbReference type="InterPro" id="IPR023179">
    <property type="entry name" value="GTP-bd_ortho_bundle_sf"/>
</dbReference>
<sequence>MFTKILSLQTISFLKKMQFTVNLSRCKIQILYLLKLSYNLTMSSKINWFPGHMKRALDLIQANLKRTNIVLEILDARAPISSKNPLTEKIIKNSNKDKIILLNKSDLVKTREILKWKEYFETLGNNVLITNIYKKGMKRQIIDNIKKIANVKKIKTYTEKIKVLVIGVPNVGKSSIINLLVGKKSTSVANKPGHTRNIQILKVNEEINIFDMPGILWHNLEDQEIAKKLAILDMIKNEIIDNTELALYLLKEMHINNKNKLLDKYNIKSTDSLKILEEFAKTRRFINKKHAIDIERASKILIKEYREGKFGKIILDVKCHHNNK</sequence>
<evidence type="ECO:0000313" key="5">
    <source>
        <dbReference type="EMBL" id="AHH03636.1"/>
    </source>
</evidence>
<evidence type="ECO:0000259" key="4">
    <source>
        <dbReference type="PROSITE" id="PS51721"/>
    </source>
</evidence>
<protein>
    <recommendedName>
        <fullName evidence="3">Ribosome biogenesis GTPase A</fullName>
    </recommendedName>
</protein>